<dbReference type="PROSITE" id="PS50102">
    <property type="entry name" value="RRM"/>
    <property type="match status" value="2"/>
</dbReference>
<dbReference type="GO" id="GO:0000785">
    <property type="term" value="C:chromatin"/>
    <property type="evidence" value="ECO:0007669"/>
    <property type="project" value="TreeGrafter"/>
</dbReference>
<dbReference type="InterPro" id="IPR000504">
    <property type="entry name" value="RRM_dom"/>
</dbReference>
<keyword evidence="3" id="KW-0694">RNA-binding</keyword>
<dbReference type="InterPro" id="IPR012677">
    <property type="entry name" value="Nucleotide-bd_a/b_plait_sf"/>
</dbReference>
<gene>
    <name evidence="5" type="ORF">AMON00008_LOCUS35399</name>
</gene>
<dbReference type="PANTHER" id="PTHR48033:SF10">
    <property type="entry name" value="RNA-BINDING PROTEIN SQUID"/>
    <property type="match status" value="1"/>
</dbReference>
<dbReference type="GO" id="GO:0003723">
    <property type="term" value="F:RNA binding"/>
    <property type="evidence" value="ECO:0007669"/>
    <property type="project" value="UniProtKB-UniRule"/>
</dbReference>
<dbReference type="CDD" id="cd00590">
    <property type="entry name" value="RRM_SF"/>
    <property type="match status" value="2"/>
</dbReference>
<dbReference type="SUPFAM" id="SSF54928">
    <property type="entry name" value="RNA-binding domain, RBD"/>
    <property type="match status" value="2"/>
</dbReference>
<evidence type="ECO:0000256" key="2">
    <source>
        <dbReference type="ARBA" id="ARBA00023242"/>
    </source>
</evidence>
<dbReference type="SMART" id="SM00360">
    <property type="entry name" value="RRM"/>
    <property type="match status" value="2"/>
</dbReference>
<feature type="domain" description="RRM" evidence="4">
    <location>
        <begin position="76"/>
        <end position="152"/>
    </location>
</feature>
<name>A0A7S4RH49_9DINO</name>
<feature type="domain" description="RRM" evidence="4">
    <location>
        <begin position="159"/>
        <end position="236"/>
    </location>
</feature>
<dbReference type="Gene3D" id="3.30.70.330">
    <property type="match status" value="2"/>
</dbReference>
<evidence type="ECO:0000313" key="5">
    <source>
        <dbReference type="EMBL" id="CAE4614379.1"/>
    </source>
</evidence>
<dbReference type="PANTHER" id="PTHR48033">
    <property type="entry name" value="RNA-BINDING (RRM/RBD/RNP MOTIFS) FAMILY PROTEIN"/>
    <property type="match status" value="1"/>
</dbReference>
<comment type="subcellular location">
    <subcellularLocation>
        <location evidence="1">Nucleus</location>
    </subcellularLocation>
</comment>
<organism evidence="5">
    <name type="scientific">Alexandrium monilatum</name>
    <dbReference type="NCBI Taxonomy" id="311494"/>
    <lineage>
        <taxon>Eukaryota</taxon>
        <taxon>Sar</taxon>
        <taxon>Alveolata</taxon>
        <taxon>Dinophyceae</taxon>
        <taxon>Gonyaulacales</taxon>
        <taxon>Pyrocystaceae</taxon>
        <taxon>Alexandrium</taxon>
    </lineage>
</organism>
<dbReference type="GO" id="GO:0005654">
    <property type="term" value="C:nucleoplasm"/>
    <property type="evidence" value="ECO:0007669"/>
    <property type="project" value="TreeGrafter"/>
</dbReference>
<dbReference type="AlphaFoldDB" id="A0A7S4RH49"/>
<dbReference type="GO" id="GO:0010468">
    <property type="term" value="P:regulation of gene expression"/>
    <property type="evidence" value="ECO:0007669"/>
    <property type="project" value="TreeGrafter"/>
</dbReference>
<sequence length="331" mass="33275">MGGGGSMGGTPGMGGMGGCGAGASGGMPSWMGMGGKGGPGNMGYGGASSSGGGCGGAGSSCRVPPLLGILDEKMHRTIFVGGLPKTATAATVESYFQQHGKVSRVELKSDNQGNFRGFGFVTFEDRQVAEHVCRLRGQKFEGKAISCRHADSQGGADPETIFVGGLPRTATSEQVEAHFSQFGKVASLDMKYDEAGKFRGFAFVIFEDSASAEAVYLNYDNNRFDGKWINCRPAVRRQPGTDTTSLGFSGMDAGLAAVLQQAGPLLGVSAAAAALGAGGAVHPAMGAALGSIMGCQSAGMLPGAGAAAAPAESHGAFGVPAGMPPMRSAPY</sequence>
<evidence type="ECO:0000256" key="1">
    <source>
        <dbReference type="ARBA" id="ARBA00004123"/>
    </source>
</evidence>
<evidence type="ECO:0000256" key="3">
    <source>
        <dbReference type="PROSITE-ProRule" id="PRU00176"/>
    </source>
</evidence>
<accession>A0A7S4RH49</accession>
<proteinExistence type="predicted"/>
<evidence type="ECO:0000259" key="4">
    <source>
        <dbReference type="PROSITE" id="PS50102"/>
    </source>
</evidence>
<protein>
    <recommendedName>
        <fullName evidence="4">RRM domain-containing protein</fullName>
    </recommendedName>
</protein>
<keyword evidence="2" id="KW-0539">Nucleus</keyword>
<dbReference type="Pfam" id="PF00076">
    <property type="entry name" value="RRM_1"/>
    <property type="match status" value="2"/>
</dbReference>
<dbReference type="EMBL" id="HBNR01050606">
    <property type="protein sequence ID" value="CAE4614379.1"/>
    <property type="molecule type" value="Transcribed_RNA"/>
</dbReference>
<reference evidence="5" key="1">
    <citation type="submission" date="2021-01" db="EMBL/GenBank/DDBJ databases">
        <authorList>
            <person name="Corre E."/>
            <person name="Pelletier E."/>
            <person name="Niang G."/>
            <person name="Scheremetjew M."/>
            <person name="Finn R."/>
            <person name="Kale V."/>
            <person name="Holt S."/>
            <person name="Cochrane G."/>
            <person name="Meng A."/>
            <person name="Brown T."/>
            <person name="Cohen L."/>
        </authorList>
    </citation>
    <scope>NUCLEOTIDE SEQUENCE</scope>
    <source>
        <strain evidence="5">CCMP3105</strain>
    </source>
</reference>
<dbReference type="InterPro" id="IPR035979">
    <property type="entry name" value="RBD_domain_sf"/>
</dbReference>